<name>A0A1I4UU57_9PROT</name>
<reference evidence="1 2" key="1">
    <citation type="submission" date="2016-10" db="EMBL/GenBank/DDBJ databases">
        <authorList>
            <person name="de Groot N.N."/>
        </authorList>
    </citation>
    <scope>NUCLEOTIDE SEQUENCE [LARGE SCALE GENOMIC DNA]</scope>
    <source>
        <strain evidence="1 2">Nm146</strain>
    </source>
</reference>
<evidence type="ECO:0000313" key="2">
    <source>
        <dbReference type="Proteomes" id="UP000199561"/>
    </source>
</evidence>
<sequence>MQGKNWRRNSFFNISGLAKPEQVESLLLLGRKSCITRTTRNRWRIKILLHELRRYQIMGGKANSHNAAREQVNRM</sequence>
<keyword evidence="2" id="KW-1185">Reference proteome</keyword>
<accession>A0A1I4UU57</accession>
<gene>
    <name evidence="1" type="ORF">SAMN05421880_1552</name>
</gene>
<dbReference type="EMBL" id="FOUF01000055">
    <property type="protein sequence ID" value="SFM92330.1"/>
    <property type="molecule type" value="Genomic_DNA"/>
</dbReference>
<evidence type="ECO:0000313" key="1">
    <source>
        <dbReference type="EMBL" id="SFM92330.1"/>
    </source>
</evidence>
<proteinExistence type="predicted"/>
<organism evidence="1 2">
    <name type="scientific">Nitrosomonas nitrosa</name>
    <dbReference type="NCBI Taxonomy" id="52442"/>
    <lineage>
        <taxon>Bacteria</taxon>
        <taxon>Pseudomonadati</taxon>
        <taxon>Pseudomonadota</taxon>
        <taxon>Betaproteobacteria</taxon>
        <taxon>Nitrosomonadales</taxon>
        <taxon>Nitrosomonadaceae</taxon>
        <taxon>Nitrosomonas</taxon>
    </lineage>
</organism>
<protein>
    <submittedName>
        <fullName evidence="1">Uncharacterized protein</fullName>
    </submittedName>
</protein>
<dbReference type="Proteomes" id="UP000199561">
    <property type="component" value="Unassembled WGS sequence"/>
</dbReference>
<dbReference type="AlphaFoldDB" id="A0A1I4UU57"/>